<sequence length="256" mass="27082">MILSTTEAGAGPPLVLLHGLFGAGQNWGGIRSVLARRMRVLTPDLRNHGASGRDPDMSYAAMAADVAQTMDAAGMPRAAVLGHSMGGKVAMALALAHTARVERLVVADIAPVRYRPALRGYVAAMQGIVLRHGLARREADAALAAAIPEAGIRAFLLQNLRFESDPPAWRLGLAEIAAAMPQIEDFSTPPGARFDGPVLVLAGERSGYIRPEHHDAFDALFPARRFATVPAAGHWVHAENPAGFLALLQPFLEAAA</sequence>
<dbReference type="PANTHER" id="PTHR46118">
    <property type="entry name" value="PROTEIN ABHD11"/>
    <property type="match status" value="1"/>
</dbReference>
<dbReference type="EMBL" id="AP025637">
    <property type="protein sequence ID" value="BDG71366.1"/>
    <property type="molecule type" value="Genomic_DNA"/>
</dbReference>
<dbReference type="Proteomes" id="UP000831327">
    <property type="component" value="Chromosome"/>
</dbReference>
<keyword evidence="1" id="KW-0378">Hydrolase</keyword>
<dbReference type="PRINTS" id="PR00111">
    <property type="entry name" value="ABHYDROLASE"/>
</dbReference>
<dbReference type="PANTHER" id="PTHR46118:SF4">
    <property type="entry name" value="PROTEIN ABHD11"/>
    <property type="match status" value="1"/>
</dbReference>
<dbReference type="SUPFAM" id="SSF53474">
    <property type="entry name" value="alpha/beta-Hydrolases"/>
    <property type="match status" value="1"/>
</dbReference>
<gene>
    <name evidence="3" type="ORF">Rmf_12950</name>
</gene>
<feature type="domain" description="AB hydrolase-1" evidence="2">
    <location>
        <begin position="12"/>
        <end position="241"/>
    </location>
</feature>
<dbReference type="Gene3D" id="3.40.50.1820">
    <property type="entry name" value="alpha/beta hydrolase"/>
    <property type="match status" value="1"/>
</dbReference>
<dbReference type="InterPro" id="IPR029058">
    <property type="entry name" value="AB_hydrolase_fold"/>
</dbReference>
<dbReference type="Pfam" id="PF00561">
    <property type="entry name" value="Abhydrolase_1"/>
    <property type="match status" value="1"/>
</dbReference>
<proteinExistence type="predicted"/>
<keyword evidence="4" id="KW-1185">Reference proteome</keyword>
<evidence type="ECO:0000259" key="2">
    <source>
        <dbReference type="Pfam" id="PF00561"/>
    </source>
</evidence>
<accession>A0ABM7Y0R1</accession>
<protein>
    <submittedName>
        <fullName evidence="3">Esterase</fullName>
    </submittedName>
</protein>
<organism evidence="3 4">
    <name type="scientific">Roseomonas fluvialis</name>
    <dbReference type="NCBI Taxonomy" id="1750527"/>
    <lineage>
        <taxon>Bacteria</taxon>
        <taxon>Pseudomonadati</taxon>
        <taxon>Pseudomonadota</taxon>
        <taxon>Alphaproteobacteria</taxon>
        <taxon>Acetobacterales</taxon>
        <taxon>Roseomonadaceae</taxon>
        <taxon>Roseomonas</taxon>
    </lineage>
</organism>
<name>A0ABM7Y0R1_9PROT</name>
<evidence type="ECO:0000313" key="4">
    <source>
        <dbReference type="Proteomes" id="UP000831327"/>
    </source>
</evidence>
<evidence type="ECO:0000256" key="1">
    <source>
        <dbReference type="ARBA" id="ARBA00022801"/>
    </source>
</evidence>
<reference evidence="3 4" key="1">
    <citation type="journal article" date="2016" name="Microbes Environ.">
        <title>Phylogenetically diverse aerobic anoxygenic phototrophic bacteria isolated from epilithic biofilms in Tama river, Japan.</title>
        <authorList>
            <person name="Hirose S."/>
            <person name="Matsuura K."/>
            <person name="Haruta S."/>
        </authorList>
    </citation>
    <scope>NUCLEOTIDE SEQUENCE [LARGE SCALE GENOMIC DNA]</scope>
    <source>
        <strain evidence="3 4">S08</strain>
    </source>
</reference>
<dbReference type="InterPro" id="IPR000073">
    <property type="entry name" value="AB_hydrolase_1"/>
</dbReference>
<dbReference type="RefSeq" id="WP_244458644.1">
    <property type="nucleotide sequence ID" value="NZ_AP025637.1"/>
</dbReference>
<evidence type="ECO:0000313" key="3">
    <source>
        <dbReference type="EMBL" id="BDG71366.1"/>
    </source>
</evidence>